<evidence type="ECO:0000256" key="4">
    <source>
        <dbReference type="SAM" id="MobiDB-lite"/>
    </source>
</evidence>
<dbReference type="GO" id="GO:0006260">
    <property type="term" value="P:DNA replication"/>
    <property type="evidence" value="ECO:0007669"/>
    <property type="project" value="InterPro"/>
</dbReference>
<dbReference type="InterPro" id="IPR000424">
    <property type="entry name" value="Primosome_PriB/ssb"/>
</dbReference>
<dbReference type="OrthoDB" id="9809878at2"/>
<name>A0A328PLJ6_9MOLU</name>
<accession>A0A328PLJ6</accession>
<dbReference type="CDD" id="cd04496">
    <property type="entry name" value="SSB_OBF"/>
    <property type="match status" value="1"/>
</dbReference>
<evidence type="ECO:0000256" key="2">
    <source>
        <dbReference type="PROSITE-ProRule" id="PRU00252"/>
    </source>
</evidence>
<dbReference type="NCBIfam" id="TIGR00621">
    <property type="entry name" value="ssb"/>
    <property type="match status" value="1"/>
</dbReference>
<dbReference type="Gene3D" id="2.40.50.140">
    <property type="entry name" value="Nucleic acid-binding proteins"/>
    <property type="match status" value="1"/>
</dbReference>
<evidence type="ECO:0000256" key="1">
    <source>
        <dbReference type="ARBA" id="ARBA00023125"/>
    </source>
</evidence>
<keyword evidence="6" id="KW-1185">Reference proteome</keyword>
<proteinExistence type="predicted"/>
<dbReference type="PROSITE" id="PS50935">
    <property type="entry name" value="SSB"/>
    <property type="match status" value="1"/>
</dbReference>
<protein>
    <recommendedName>
        <fullName evidence="3">Single-stranded DNA-binding protein</fullName>
    </recommendedName>
</protein>
<comment type="caution">
    <text evidence="5">The sequence shown here is derived from an EMBL/GenBank/DDBJ whole genome shotgun (WGS) entry which is preliminary data.</text>
</comment>
<dbReference type="RefSeq" id="WP_099197270.1">
    <property type="nucleotide sequence ID" value="NZ_QKVO01000001.1"/>
</dbReference>
<dbReference type="Proteomes" id="UP000249762">
    <property type="component" value="Unassembled WGS sequence"/>
</dbReference>
<dbReference type="GO" id="GO:0003697">
    <property type="term" value="F:single-stranded DNA binding"/>
    <property type="evidence" value="ECO:0007669"/>
    <property type="project" value="InterPro"/>
</dbReference>
<gene>
    <name evidence="5" type="ORF">DNK47_00150</name>
</gene>
<reference evidence="6" key="1">
    <citation type="submission" date="2018-06" db="EMBL/GenBank/DDBJ databases">
        <authorList>
            <person name="Martinez Ocampo F."/>
            <person name="Quiroz Castaneda R.E."/>
            <person name="Rojas Lopez X."/>
        </authorList>
    </citation>
    <scope>NUCLEOTIDE SEQUENCE [LARGE SCALE GENOMIC DNA]</scope>
    <source>
        <strain evidence="6">INIFAP02</strain>
    </source>
</reference>
<feature type="region of interest" description="Disordered" evidence="4">
    <location>
        <begin position="150"/>
        <end position="178"/>
    </location>
</feature>
<dbReference type="InterPro" id="IPR011344">
    <property type="entry name" value="ssDNA-bd"/>
</dbReference>
<organism evidence="5 6">
    <name type="scientific">Mycoplasma wenyonii</name>
    <dbReference type="NCBI Taxonomy" id="65123"/>
    <lineage>
        <taxon>Bacteria</taxon>
        <taxon>Bacillati</taxon>
        <taxon>Mycoplasmatota</taxon>
        <taxon>Mollicutes</taxon>
        <taxon>Mycoplasmataceae</taxon>
        <taxon>Mycoplasma</taxon>
    </lineage>
</organism>
<dbReference type="EMBL" id="QKVO01000001">
    <property type="protein sequence ID" value="RAO95264.1"/>
    <property type="molecule type" value="Genomic_DNA"/>
</dbReference>
<keyword evidence="1 2" id="KW-0238">DNA-binding</keyword>
<dbReference type="SUPFAM" id="SSF50249">
    <property type="entry name" value="Nucleic acid-binding proteins"/>
    <property type="match status" value="1"/>
</dbReference>
<evidence type="ECO:0000313" key="5">
    <source>
        <dbReference type="EMBL" id="RAO95264.1"/>
    </source>
</evidence>
<dbReference type="Pfam" id="PF00436">
    <property type="entry name" value="SSB"/>
    <property type="match status" value="1"/>
</dbReference>
<evidence type="ECO:0000256" key="3">
    <source>
        <dbReference type="RuleBase" id="RU000524"/>
    </source>
</evidence>
<dbReference type="InterPro" id="IPR012340">
    <property type="entry name" value="NA-bd_OB-fold"/>
</dbReference>
<sequence length="178" mass="20592">MLPKGYLIGNFTADPVPGITSSSLDYSRFSVACSENYTRANQSAKTHYYNCIAWGKRAQYISTYLKKGDSVFIEYTLLTNNYTNIEGRVIKRVDLQVDKIEMLYQRLNKAFESSNLSNTENNSEDRYLLKNQEETLVDNNISNLPEIMTTETREENYETPESSPELEDIYNMNKEIED</sequence>
<dbReference type="AlphaFoldDB" id="A0A328PLJ6"/>
<evidence type="ECO:0000313" key="6">
    <source>
        <dbReference type="Proteomes" id="UP000249762"/>
    </source>
</evidence>